<keyword evidence="4" id="KW-1003">Cell membrane</keyword>
<dbReference type="EMBL" id="FNOK01000085">
    <property type="protein sequence ID" value="SDZ50536.1"/>
    <property type="molecule type" value="Genomic_DNA"/>
</dbReference>
<dbReference type="PANTHER" id="PTHR42718:SF9">
    <property type="entry name" value="MAJOR FACILITATOR SUPERFAMILY MULTIDRUG TRANSPORTER MFSC"/>
    <property type="match status" value="1"/>
</dbReference>
<dbReference type="InterPro" id="IPR004638">
    <property type="entry name" value="EmrB-like"/>
</dbReference>
<feature type="transmembrane region" description="Helical" evidence="9">
    <location>
        <begin position="80"/>
        <end position="99"/>
    </location>
</feature>
<sequence length="521" mass="53823">MPNSPVPERHPRLLLALISSGAFLVQLDATIVAIALPAMQAHLGVGVGDLQWIVAGYTLMLAGLLLTAGTLGDRFGHRRLFLGGLVAFTAASALCALAPTFEVLLAARILQGAAGSALVPVSLALISTVFPDPRARAKAIGTWAGIGGLALAVGPLLGGVLVEAFGWPSIFWVNIPVGVAAALALRRLLPTHGPQGTRSLDPLGQLLFAASIAALTYALIEGGRDWTATPVVAALVIAAAGLVVFVRWELRHPDPMVPIRLFRSPVVLVAGAVNLFGLLGLYGGIFLLTLYLQQVNRLSAAAAGLRFLALNLAIMIFSYLASVLAAKLGPRPPIVAGSALTTIGLLALTGLGVGTGYGQYWWALALLGSGVSLVGAPATVALLSAVPPEQAGAASGISNTFRQLGSVFGVAVCGTLLVSHLRAELPARLPTLPTAAIDALSSGDLSIIDRLPIDLRQPAFDVSARLLVEGLHLGALVAAACALLAGMSALLFLPRSDANRPLSQSQPQVRARRSRTPRRRV</sequence>
<feature type="transmembrane region" description="Helical" evidence="9">
    <location>
        <begin position="105"/>
        <end position="130"/>
    </location>
</feature>
<feature type="transmembrane region" description="Helical" evidence="9">
    <location>
        <begin position="200"/>
        <end position="220"/>
    </location>
</feature>
<dbReference type="Pfam" id="PF07690">
    <property type="entry name" value="MFS_1"/>
    <property type="match status" value="1"/>
</dbReference>
<feature type="transmembrane region" description="Helical" evidence="9">
    <location>
        <begin position="471"/>
        <end position="493"/>
    </location>
</feature>
<evidence type="ECO:0000256" key="6">
    <source>
        <dbReference type="ARBA" id="ARBA00022989"/>
    </source>
</evidence>
<evidence type="ECO:0000256" key="1">
    <source>
        <dbReference type="ARBA" id="ARBA00004651"/>
    </source>
</evidence>
<organism evidence="11 12">
    <name type="scientific">Saccharopolyspora shandongensis</name>
    <dbReference type="NCBI Taxonomy" id="418495"/>
    <lineage>
        <taxon>Bacteria</taxon>
        <taxon>Bacillati</taxon>
        <taxon>Actinomycetota</taxon>
        <taxon>Actinomycetes</taxon>
        <taxon>Pseudonocardiales</taxon>
        <taxon>Pseudonocardiaceae</taxon>
        <taxon>Saccharopolyspora</taxon>
    </lineage>
</organism>
<name>A0A1H3TK00_9PSEU</name>
<feature type="region of interest" description="Disordered" evidence="8">
    <location>
        <begin position="500"/>
        <end position="521"/>
    </location>
</feature>
<comment type="similarity">
    <text evidence="2">Belongs to the major facilitator superfamily. EmrB family.</text>
</comment>
<dbReference type="RefSeq" id="WP_093278161.1">
    <property type="nucleotide sequence ID" value="NZ_FNOK01000085.1"/>
</dbReference>
<evidence type="ECO:0000256" key="2">
    <source>
        <dbReference type="ARBA" id="ARBA00008537"/>
    </source>
</evidence>
<evidence type="ECO:0000256" key="5">
    <source>
        <dbReference type="ARBA" id="ARBA00022692"/>
    </source>
</evidence>
<dbReference type="STRING" id="418495.SAMN05216215_108525"/>
<dbReference type="InterPro" id="IPR020846">
    <property type="entry name" value="MFS_dom"/>
</dbReference>
<dbReference type="NCBIfam" id="TIGR00711">
    <property type="entry name" value="efflux_EmrB"/>
    <property type="match status" value="1"/>
</dbReference>
<feature type="domain" description="Major facilitator superfamily (MFS) profile" evidence="10">
    <location>
        <begin position="14"/>
        <end position="497"/>
    </location>
</feature>
<reference evidence="12" key="1">
    <citation type="submission" date="2016-10" db="EMBL/GenBank/DDBJ databases">
        <authorList>
            <person name="Varghese N."/>
            <person name="Submissions S."/>
        </authorList>
    </citation>
    <scope>NUCLEOTIDE SEQUENCE [LARGE SCALE GENOMIC DNA]</scope>
    <source>
        <strain evidence="12">CGMCC 4.3530</strain>
    </source>
</reference>
<evidence type="ECO:0000259" key="10">
    <source>
        <dbReference type="PROSITE" id="PS50850"/>
    </source>
</evidence>
<feature type="transmembrane region" description="Helical" evidence="9">
    <location>
        <begin position="50"/>
        <end position="68"/>
    </location>
</feature>
<evidence type="ECO:0000256" key="8">
    <source>
        <dbReference type="SAM" id="MobiDB-lite"/>
    </source>
</evidence>
<feature type="transmembrane region" description="Helical" evidence="9">
    <location>
        <begin position="142"/>
        <end position="164"/>
    </location>
</feature>
<feature type="transmembrane region" description="Helical" evidence="9">
    <location>
        <begin position="226"/>
        <end position="246"/>
    </location>
</feature>
<keyword evidence="6 9" id="KW-1133">Transmembrane helix</keyword>
<evidence type="ECO:0000313" key="12">
    <source>
        <dbReference type="Proteomes" id="UP000199529"/>
    </source>
</evidence>
<dbReference type="OrthoDB" id="7375466at2"/>
<dbReference type="PROSITE" id="PS50850">
    <property type="entry name" value="MFS"/>
    <property type="match status" value="1"/>
</dbReference>
<dbReference type="Gene3D" id="1.20.1250.20">
    <property type="entry name" value="MFS general substrate transporter like domains"/>
    <property type="match status" value="1"/>
</dbReference>
<dbReference type="GO" id="GO:0005886">
    <property type="term" value="C:plasma membrane"/>
    <property type="evidence" value="ECO:0007669"/>
    <property type="project" value="UniProtKB-SubCell"/>
</dbReference>
<dbReference type="AlphaFoldDB" id="A0A1H3TK00"/>
<keyword evidence="7 9" id="KW-0472">Membrane</keyword>
<proteinExistence type="inferred from homology"/>
<feature type="transmembrane region" description="Helical" evidence="9">
    <location>
        <begin position="360"/>
        <end position="383"/>
    </location>
</feature>
<evidence type="ECO:0000256" key="7">
    <source>
        <dbReference type="ARBA" id="ARBA00023136"/>
    </source>
</evidence>
<dbReference type="InterPro" id="IPR011701">
    <property type="entry name" value="MFS"/>
</dbReference>
<gene>
    <name evidence="11" type="ORF">SAMN05216215_108525</name>
</gene>
<evidence type="ECO:0000313" key="11">
    <source>
        <dbReference type="EMBL" id="SDZ50536.1"/>
    </source>
</evidence>
<feature type="transmembrane region" description="Helical" evidence="9">
    <location>
        <begin position="12"/>
        <end position="38"/>
    </location>
</feature>
<dbReference type="SUPFAM" id="SSF103473">
    <property type="entry name" value="MFS general substrate transporter"/>
    <property type="match status" value="1"/>
</dbReference>
<keyword evidence="3" id="KW-0813">Transport</keyword>
<feature type="compositionally biased region" description="Basic residues" evidence="8">
    <location>
        <begin position="510"/>
        <end position="521"/>
    </location>
</feature>
<feature type="transmembrane region" description="Helical" evidence="9">
    <location>
        <begin position="170"/>
        <end position="188"/>
    </location>
</feature>
<dbReference type="GO" id="GO:0022857">
    <property type="term" value="F:transmembrane transporter activity"/>
    <property type="evidence" value="ECO:0007669"/>
    <property type="project" value="InterPro"/>
</dbReference>
<keyword evidence="12" id="KW-1185">Reference proteome</keyword>
<dbReference type="Proteomes" id="UP000199529">
    <property type="component" value="Unassembled WGS sequence"/>
</dbReference>
<evidence type="ECO:0000256" key="3">
    <source>
        <dbReference type="ARBA" id="ARBA00022448"/>
    </source>
</evidence>
<evidence type="ECO:0000256" key="9">
    <source>
        <dbReference type="SAM" id="Phobius"/>
    </source>
</evidence>
<feature type="transmembrane region" description="Helical" evidence="9">
    <location>
        <begin position="334"/>
        <end position="354"/>
    </location>
</feature>
<evidence type="ECO:0000256" key="4">
    <source>
        <dbReference type="ARBA" id="ARBA00022475"/>
    </source>
</evidence>
<dbReference type="CDD" id="cd17321">
    <property type="entry name" value="MFS_MMR_MDR_like"/>
    <property type="match status" value="1"/>
</dbReference>
<dbReference type="Gene3D" id="1.20.1720.10">
    <property type="entry name" value="Multidrug resistance protein D"/>
    <property type="match status" value="1"/>
</dbReference>
<feature type="transmembrane region" description="Helical" evidence="9">
    <location>
        <begin position="266"/>
        <end position="292"/>
    </location>
</feature>
<dbReference type="PANTHER" id="PTHR42718">
    <property type="entry name" value="MAJOR FACILITATOR SUPERFAMILY MULTIDRUG TRANSPORTER MFSC"/>
    <property type="match status" value="1"/>
</dbReference>
<feature type="transmembrane region" description="Helical" evidence="9">
    <location>
        <begin position="298"/>
        <end position="322"/>
    </location>
</feature>
<comment type="subcellular location">
    <subcellularLocation>
        <location evidence="1">Cell membrane</location>
        <topology evidence="1">Multi-pass membrane protein</topology>
    </subcellularLocation>
</comment>
<accession>A0A1H3TK00</accession>
<keyword evidence="5 9" id="KW-0812">Transmembrane</keyword>
<protein>
    <submittedName>
        <fullName evidence="11">MFS transporter, DHA2 family, methylenomycin A resistance protein</fullName>
    </submittedName>
</protein>
<feature type="transmembrane region" description="Helical" evidence="9">
    <location>
        <begin position="404"/>
        <end position="423"/>
    </location>
</feature>
<dbReference type="InterPro" id="IPR036259">
    <property type="entry name" value="MFS_trans_sf"/>
</dbReference>